<evidence type="ECO:0000256" key="1">
    <source>
        <dbReference type="ARBA" id="ARBA00022676"/>
    </source>
</evidence>
<keyword evidence="3 4" id="KW-0819">tRNA processing</keyword>
<evidence type="ECO:0000313" key="7">
    <source>
        <dbReference type="Proteomes" id="UP000033815"/>
    </source>
</evidence>
<feature type="binding site" evidence="4">
    <location>
        <position position="380"/>
    </location>
    <ligand>
        <name>Zn(2+)</name>
        <dbReference type="ChEBI" id="CHEBI:29105"/>
    </ligand>
</feature>
<dbReference type="NCBIfam" id="TIGR00430">
    <property type="entry name" value="Q_tRNA_tgt"/>
    <property type="match status" value="1"/>
</dbReference>
<evidence type="ECO:0000256" key="4">
    <source>
        <dbReference type="HAMAP-Rule" id="MF_00168"/>
    </source>
</evidence>
<comment type="caution">
    <text evidence="6">The sequence shown here is derived from an EMBL/GenBank/DDBJ whole genome shotgun (WGS) entry which is preliminary data.</text>
</comment>
<reference evidence="6 7" key="1">
    <citation type="journal article" date="2015" name="Nature">
        <title>rRNA introns, odd ribosomes, and small enigmatic genomes across a large radiation of phyla.</title>
        <authorList>
            <person name="Brown C.T."/>
            <person name="Hug L.A."/>
            <person name="Thomas B.C."/>
            <person name="Sharon I."/>
            <person name="Castelle C.J."/>
            <person name="Singh A."/>
            <person name="Wilkins M.J."/>
            <person name="Williams K.H."/>
            <person name="Banfield J.F."/>
        </authorList>
    </citation>
    <scope>NUCLEOTIDE SEQUENCE [LARGE SCALE GENOMIC DNA]</scope>
</reference>
<dbReference type="UniPathway" id="UPA00392"/>
<comment type="function">
    <text evidence="4">Catalyzes the base-exchange of a guanine (G) residue with the queuine precursor 7-aminomethyl-7-deazaguanine (PreQ1) at position 34 (anticodon wobble position) in tRNAs with GU(N) anticodons (tRNA-Asp, -Asn, -His and -Tyr). Catalysis occurs through a double-displacement mechanism. The nucleophile active site attacks the C1' of nucleotide 34 to detach the guanine base from the RNA, forming a covalent enzyme-RNA intermediate. The proton acceptor active site deprotonates the incoming PreQ1, allowing a nucleophilic attack on the C1' of the ribose to form the product. After dissociation, two additional enzymatic reactions on the tRNA convert PreQ1 to queuine (Q), resulting in the hypermodified nucleoside queuosine (7-(((4,5-cis-dihydroxy-2-cyclopenten-1-yl)amino)methyl)-7-deazaguanosine).</text>
</comment>
<dbReference type="HAMAP" id="MF_00168">
    <property type="entry name" value="Q_tRNA_Tgt"/>
    <property type="match status" value="1"/>
</dbReference>
<keyword evidence="4" id="KW-0479">Metal-binding</keyword>
<sequence>MLDYLPMTAISFKIEKKMPGQKALGRAGTITTPHGDVKTPAFVTVGTKATVKALTPEMVADLGAQVVLANTYHLYLEPGDELVRDAGGFGKFMNWKGPTMTDSGGFQVFSLGAAFGSKVGKLSKVLQGEVITGDEVEREDEAGKLAKIDEDGVTFKSYKDGSIHRFTPERSMEIQHNLGADMFFAFDECTSPMAPYEYQKEAMERTHRWAKRSLDAHLNLRTKHPSKSPQALLGVVQGGRHKDLREESARVLGAMDFDGYGIGGSFDKDDMTTAVGWVNAILPEDKPRHLLGIGEPEDLFGGVENGCDLFDCVAPTRMGRNGTLHTRDGKINLRNAKFTRDFTPVDSECDCYTCKNYTRAYLAHLFRSNEMLAGTLGSIHNLRFLISLVDQMREAILDETFDTLKTNFLARYYKK</sequence>
<dbReference type="Pfam" id="PF01702">
    <property type="entry name" value="TGT"/>
    <property type="match status" value="1"/>
</dbReference>
<feature type="active site" description="Proton acceptor" evidence="4">
    <location>
        <position position="102"/>
    </location>
</feature>
<dbReference type="PANTHER" id="PTHR46499">
    <property type="entry name" value="QUEUINE TRNA-RIBOSYLTRANSFERASE"/>
    <property type="match status" value="1"/>
</dbReference>
<dbReference type="EC" id="2.4.2.29" evidence="4"/>
<evidence type="ECO:0000256" key="3">
    <source>
        <dbReference type="ARBA" id="ARBA00022694"/>
    </source>
</evidence>
<evidence type="ECO:0000259" key="5">
    <source>
        <dbReference type="Pfam" id="PF01702"/>
    </source>
</evidence>
<dbReference type="InterPro" id="IPR002616">
    <property type="entry name" value="tRNA_ribo_trans-like"/>
</dbReference>
<feature type="active site" description="Nucleophile" evidence="4">
    <location>
        <position position="311"/>
    </location>
</feature>
<dbReference type="AlphaFoldDB" id="A0A837I9E2"/>
<name>A0A837I9E2_9BACT</name>
<dbReference type="Proteomes" id="UP000033815">
    <property type="component" value="Unassembled WGS sequence"/>
</dbReference>
<dbReference type="GO" id="GO:0008616">
    <property type="term" value="P:tRNA queuosine(34) biosynthetic process"/>
    <property type="evidence" value="ECO:0007669"/>
    <property type="project" value="UniProtKB-UniRule"/>
</dbReference>
<accession>A0A837I9E2</accession>
<keyword evidence="2 4" id="KW-0808">Transferase</keyword>
<comment type="cofactor">
    <cofactor evidence="4">
        <name>Zn(2+)</name>
        <dbReference type="ChEBI" id="CHEBI:29105"/>
    </cofactor>
    <text evidence="4">Binds 1 zinc ion per subunit.</text>
</comment>
<gene>
    <name evidence="4" type="primary">tgt</name>
    <name evidence="6" type="ORF">UW25_C0006G0008</name>
</gene>
<evidence type="ECO:0000313" key="6">
    <source>
        <dbReference type="EMBL" id="KKT36486.1"/>
    </source>
</evidence>
<evidence type="ECO:0000256" key="2">
    <source>
        <dbReference type="ARBA" id="ARBA00022679"/>
    </source>
</evidence>
<comment type="similarity">
    <text evidence="4">Belongs to the queuine tRNA-ribosyltransferase family.</text>
</comment>
<feature type="binding site" evidence="4">
    <location>
        <position position="187"/>
    </location>
    <ligand>
        <name>substrate</name>
    </ligand>
</feature>
<feature type="binding site" evidence="4">
    <location>
        <position position="354"/>
    </location>
    <ligand>
        <name>Zn(2+)</name>
        <dbReference type="ChEBI" id="CHEBI:29105"/>
    </ligand>
</feature>
<keyword evidence="4" id="KW-0862">Zinc</keyword>
<feature type="binding site" evidence="4">
    <location>
        <begin position="102"/>
        <end position="106"/>
    </location>
    <ligand>
        <name>substrate</name>
    </ligand>
</feature>
<dbReference type="SUPFAM" id="SSF51713">
    <property type="entry name" value="tRNA-guanine transglycosylase"/>
    <property type="match status" value="1"/>
</dbReference>
<organism evidence="6 7">
    <name type="scientific">Candidatus Nomurabacteria bacterium GW2011_GWB1_44_12</name>
    <dbReference type="NCBI Taxonomy" id="1618748"/>
    <lineage>
        <taxon>Bacteria</taxon>
        <taxon>Candidatus Nomuraibacteriota</taxon>
    </lineage>
</organism>
<dbReference type="EMBL" id="LCHP01000006">
    <property type="protein sequence ID" value="KKT36486.1"/>
    <property type="molecule type" value="Genomic_DNA"/>
</dbReference>
<feature type="region of interest" description="RNA binding; important for wobble base 34 recognition" evidence="4">
    <location>
        <begin position="316"/>
        <end position="320"/>
    </location>
</feature>
<dbReference type="NCBIfam" id="TIGR00449">
    <property type="entry name" value="tgt_general"/>
    <property type="match status" value="1"/>
</dbReference>
<keyword evidence="1 4" id="KW-0328">Glycosyltransferase</keyword>
<dbReference type="Gene3D" id="3.20.20.105">
    <property type="entry name" value="Queuine tRNA-ribosyltransferase-like"/>
    <property type="match status" value="1"/>
</dbReference>
<feature type="binding site" evidence="4">
    <location>
        <position position="349"/>
    </location>
    <ligand>
        <name>Zn(2+)</name>
        <dbReference type="ChEBI" id="CHEBI:29105"/>
    </ligand>
</feature>
<feature type="domain" description="tRNA-guanine(15) transglycosylase-like" evidence="5">
    <location>
        <begin position="25"/>
        <end position="413"/>
    </location>
</feature>
<comment type="catalytic activity">
    <reaction evidence="4">
        <text>7-aminomethyl-7-carbaguanine + guanosine(34) in tRNA = 7-aminomethyl-7-carbaguanosine(34) in tRNA + guanine</text>
        <dbReference type="Rhea" id="RHEA:24104"/>
        <dbReference type="Rhea" id="RHEA-COMP:10341"/>
        <dbReference type="Rhea" id="RHEA-COMP:10342"/>
        <dbReference type="ChEBI" id="CHEBI:16235"/>
        <dbReference type="ChEBI" id="CHEBI:58703"/>
        <dbReference type="ChEBI" id="CHEBI:74269"/>
        <dbReference type="ChEBI" id="CHEBI:82833"/>
        <dbReference type="EC" id="2.4.2.29"/>
    </reaction>
</comment>
<dbReference type="InterPro" id="IPR050076">
    <property type="entry name" value="ArchSynthase1/Queuine_TRR"/>
</dbReference>
<dbReference type="GO" id="GO:0005829">
    <property type="term" value="C:cytosol"/>
    <property type="evidence" value="ECO:0007669"/>
    <property type="project" value="TreeGrafter"/>
</dbReference>
<proteinExistence type="inferred from homology"/>
<feature type="binding site" evidence="4">
    <location>
        <position position="351"/>
    </location>
    <ligand>
        <name>Zn(2+)</name>
        <dbReference type="ChEBI" id="CHEBI:29105"/>
    </ligand>
</feature>
<dbReference type="GO" id="GO:0046872">
    <property type="term" value="F:metal ion binding"/>
    <property type="evidence" value="ECO:0007669"/>
    <property type="project" value="UniProtKB-KW"/>
</dbReference>
<feature type="binding site" evidence="4">
    <location>
        <position position="237"/>
    </location>
    <ligand>
        <name>substrate</name>
    </ligand>
</feature>
<feature type="region of interest" description="RNA binding" evidence="4">
    <location>
        <begin position="292"/>
        <end position="298"/>
    </location>
</feature>
<keyword evidence="4" id="KW-0671">Queuosine biosynthesis</keyword>
<dbReference type="InterPro" id="IPR004803">
    <property type="entry name" value="TGT"/>
</dbReference>
<feature type="binding site" evidence="4">
    <location>
        <position position="264"/>
    </location>
    <ligand>
        <name>substrate</name>
    </ligand>
</feature>
<dbReference type="GO" id="GO:0008479">
    <property type="term" value="F:tRNA-guanosine(34) queuine transglycosylase activity"/>
    <property type="evidence" value="ECO:0007669"/>
    <property type="project" value="UniProtKB-UniRule"/>
</dbReference>
<comment type="pathway">
    <text evidence="4">tRNA modification; tRNA-queuosine biosynthesis.</text>
</comment>
<comment type="subunit">
    <text evidence="4">Homodimer. Within each dimer, one monomer is responsible for RNA recognition and catalysis, while the other monomer binds to the replacement base PreQ1.</text>
</comment>
<protein>
    <recommendedName>
        <fullName evidence="4">Queuine tRNA-ribosyltransferase</fullName>
        <ecNumber evidence="4">2.4.2.29</ecNumber>
    </recommendedName>
    <alternativeName>
        <fullName evidence="4">Guanine insertion enzyme</fullName>
    </alternativeName>
    <alternativeName>
        <fullName evidence="4">tRNA-guanine transglycosylase</fullName>
    </alternativeName>
</protein>
<dbReference type="InterPro" id="IPR036511">
    <property type="entry name" value="TGT-like_sf"/>
</dbReference>
<dbReference type="PANTHER" id="PTHR46499:SF1">
    <property type="entry name" value="QUEUINE TRNA-RIBOSYLTRANSFERASE"/>
    <property type="match status" value="1"/>
</dbReference>